<keyword evidence="3" id="KW-1185">Reference proteome</keyword>
<dbReference type="InterPro" id="IPR012337">
    <property type="entry name" value="RNaseH-like_sf"/>
</dbReference>
<dbReference type="Gene3D" id="2.40.70.10">
    <property type="entry name" value="Acid Proteases"/>
    <property type="match status" value="1"/>
</dbReference>
<dbReference type="Proteomes" id="UP000299102">
    <property type="component" value="Unassembled WGS sequence"/>
</dbReference>
<dbReference type="STRING" id="151549.A0A4C1TAZ9"/>
<proteinExistence type="predicted"/>
<dbReference type="InterPro" id="IPR036397">
    <property type="entry name" value="RNaseH_sf"/>
</dbReference>
<dbReference type="GO" id="GO:0015074">
    <property type="term" value="P:DNA integration"/>
    <property type="evidence" value="ECO:0007669"/>
    <property type="project" value="InterPro"/>
</dbReference>
<feature type="domain" description="Integrase catalytic" evidence="1">
    <location>
        <begin position="1157"/>
        <end position="1359"/>
    </location>
</feature>
<dbReference type="InterPro" id="IPR040676">
    <property type="entry name" value="DUF5641"/>
</dbReference>
<dbReference type="SUPFAM" id="SSF53098">
    <property type="entry name" value="Ribonuclease H-like"/>
    <property type="match status" value="1"/>
</dbReference>
<reference evidence="2 3" key="1">
    <citation type="journal article" date="2019" name="Commun. Biol.">
        <title>The bagworm genome reveals a unique fibroin gene that provides high tensile strength.</title>
        <authorList>
            <person name="Kono N."/>
            <person name="Nakamura H."/>
            <person name="Ohtoshi R."/>
            <person name="Tomita M."/>
            <person name="Numata K."/>
            <person name="Arakawa K."/>
        </authorList>
    </citation>
    <scope>NUCLEOTIDE SEQUENCE [LARGE SCALE GENOMIC DNA]</scope>
</reference>
<dbReference type="PROSITE" id="PS50994">
    <property type="entry name" value="INTEGRASE"/>
    <property type="match status" value="1"/>
</dbReference>
<name>A0A4C1TAZ9_EUMVA</name>
<dbReference type="InterPro" id="IPR008042">
    <property type="entry name" value="Retrotrans_Pao"/>
</dbReference>
<evidence type="ECO:0000313" key="3">
    <source>
        <dbReference type="Proteomes" id="UP000299102"/>
    </source>
</evidence>
<evidence type="ECO:0000313" key="2">
    <source>
        <dbReference type="EMBL" id="GBP10481.1"/>
    </source>
</evidence>
<comment type="caution">
    <text evidence="2">The sequence shown here is derived from an EMBL/GenBank/DDBJ whole genome shotgun (WGS) entry which is preliminary data.</text>
</comment>
<dbReference type="InterPro" id="IPR043502">
    <property type="entry name" value="DNA/RNA_pol_sf"/>
</dbReference>
<organism evidence="2 3">
    <name type="scientific">Eumeta variegata</name>
    <name type="common">Bagworm moth</name>
    <name type="synonym">Eumeta japonica</name>
    <dbReference type="NCBI Taxonomy" id="151549"/>
    <lineage>
        <taxon>Eukaryota</taxon>
        <taxon>Metazoa</taxon>
        <taxon>Ecdysozoa</taxon>
        <taxon>Arthropoda</taxon>
        <taxon>Hexapoda</taxon>
        <taxon>Insecta</taxon>
        <taxon>Pterygota</taxon>
        <taxon>Neoptera</taxon>
        <taxon>Endopterygota</taxon>
        <taxon>Lepidoptera</taxon>
        <taxon>Glossata</taxon>
        <taxon>Ditrysia</taxon>
        <taxon>Tineoidea</taxon>
        <taxon>Psychidae</taxon>
        <taxon>Oiketicinae</taxon>
        <taxon>Eumeta</taxon>
    </lineage>
</organism>
<protein>
    <recommendedName>
        <fullName evidence="1">Integrase catalytic domain-containing protein</fullName>
    </recommendedName>
</protein>
<dbReference type="EMBL" id="BGZK01004713">
    <property type="protein sequence ID" value="GBP10481.1"/>
    <property type="molecule type" value="Genomic_DNA"/>
</dbReference>
<dbReference type="GO" id="GO:0003676">
    <property type="term" value="F:nucleic acid binding"/>
    <property type="evidence" value="ECO:0007669"/>
    <property type="project" value="InterPro"/>
</dbReference>
<dbReference type="OrthoDB" id="8194935at2759"/>
<dbReference type="PANTHER" id="PTHR47331:SF1">
    <property type="entry name" value="GAG-LIKE PROTEIN"/>
    <property type="match status" value="1"/>
</dbReference>
<accession>A0A4C1TAZ9</accession>
<dbReference type="Pfam" id="PF03564">
    <property type="entry name" value="DUF1759"/>
    <property type="match status" value="1"/>
</dbReference>
<gene>
    <name evidence="2" type="ORF">EVAR_70789_1</name>
</gene>
<dbReference type="InterPro" id="IPR001584">
    <property type="entry name" value="Integrase_cat-core"/>
</dbReference>
<dbReference type="SUPFAM" id="SSF56672">
    <property type="entry name" value="DNA/RNA polymerases"/>
    <property type="match status" value="1"/>
</dbReference>
<dbReference type="PANTHER" id="PTHR47331">
    <property type="entry name" value="PHD-TYPE DOMAIN-CONTAINING PROTEIN"/>
    <property type="match status" value="1"/>
</dbReference>
<dbReference type="Pfam" id="PF05380">
    <property type="entry name" value="Peptidase_A17"/>
    <property type="match status" value="1"/>
</dbReference>
<dbReference type="CDD" id="cd00303">
    <property type="entry name" value="retropepsin_like"/>
    <property type="match status" value="1"/>
</dbReference>
<dbReference type="GO" id="GO:0071897">
    <property type="term" value="P:DNA biosynthetic process"/>
    <property type="evidence" value="ECO:0007669"/>
    <property type="project" value="UniProtKB-ARBA"/>
</dbReference>
<dbReference type="InterPro" id="IPR005312">
    <property type="entry name" value="DUF1759"/>
</dbReference>
<dbReference type="Pfam" id="PF18701">
    <property type="entry name" value="DUF5641"/>
    <property type="match status" value="1"/>
</dbReference>
<sequence>MGKEEIEVQASSELSPLKQERANVKKNITNLKKKVEKDGERIDATILECRLEILESYFKQLSHIQTKIENLSPTEDSRGDNEDLFISAKAKIMEYLKPHRSSVSMEASHINTTFSASPSLSRLPSLKLPKFDGKYAEYERFITSFNNMVHDNAAISNIDKFNYLINCLSGPALAVVEPYQVTESNYPKALERLKARVCRASHHTLLHIYKSTASADSSANKICHTNQPIDTPLNSQVDVGNNNPVAFLTRAFKRALIPTAVVLMKDSFGVFQPVRALLDSCSEINFISEETAKRLNLKFQPYTQEVSGIGEVRTKIKSFVCATVKSRLNTFEWSSQFAVTKSISSRQPGEYIETSQWDVIKTLQLADPLFYKPQRIDLLISCEIFLNLLTEGQISLGDGKPTLKNTVFGWIVGGSFISQPISAPVTCNLAIGSAEDSLDSTVRKFWEIEEFVNTPSEFTEEEEACEQHFLKNVILKPSGKIQVRLPFKKSPELLGNSFEMARKRFLSVERRLDRDLSLKTMYVQFMDEYLSLGHMSLYNQPLSGSHFIIPHHCVLRPQSTTTKLRVVFDGSARSSSNISLNDILMVGPTIQQDLITTLFSFRLNKFALTADISKMYRQFEIDERDRIYQLIFWRNKKEDPLNLFQLNTITYGLSSAPFLAIRSLFLIADKSSSIFPLGSKTLKEDIYVDDILTGANDIETLLVKKSELKQMLKFHGLQLAKWSSNCVDINVNPENEVSIKSAKDEVTKTLGMSWKTNQDIFCYRFELPNIIEPTKRSILSLVSKIYDLLGILSPIVIRCKILLQEIWLQNFDWDDIIQGDLKSMWLNIKEDLPYIETIEIPRYVFTTSEIRGEIHGFADASQRAYGCCIYFRILHQGKIKLSLLIAKSKVAPIKAQSLPRLELCAAVLLSKTWNKIKPKMENFVSSIWFWTDSNIVLQWLKLHSSTLNCFVANRVSELQDSTRDVRWRHVPSKHNPADIVSRGCSAREISSTIWFHGPDFLQNHHSTWPQTDEVTQLQVLERRKATSLKCTDTSNTQLILEEIIEKHSSYYQIIRIVSYVYRVFNRCPSKPDLKPDDVVQIASSELDQTFWRIIAHIQKLYFKEDIIAISKGKVLKSSLQKLTPFVHTISMNASCVQILRVGGRLDKAPIPYETRFPALVPKDHRFILLYVEHLHRVNLHAGAKVLLGIVRQKIWIVNARDLVRKLKGHTFRACVRSLHKQLSFVSQTICWSKGIPQKIYCDNATNFVGASNKLTELKSSLFHENVIRDIKTYSAQKGMIFCFIPPRAPHFGGLWEAAVKSAKTLLIKNLSQPHLTFEELQTLAVEVEAILNSRPIAPLSDDPNDGEALTPGHLLIGAALVALPDERYNLTKPGSLNQWQRITFLKQQFWKAWARDYLLSLQQRTKWLKAEPNMVEGQLVIVHEDNIPPQQWQLARVTKAITGSDGKVRVVELKSKNTSFRRPVHKVAPLPSLIQS</sequence>
<evidence type="ECO:0000259" key="1">
    <source>
        <dbReference type="PROSITE" id="PS50994"/>
    </source>
</evidence>
<dbReference type="GO" id="GO:0042575">
    <property type="term" value="C:DNA polymerase complex"/>
    <property type="evidence" value="ECO:0007669"/>
    <property type="project" value="UniProtKB-ARBA"/>
</dbReference>
<dbReference type="InterPro" id="IPR021109">
    <property type="entry name" value="Peptidase_aspartic_dom_sf"/>
</dbReference>
<dbReference type="Gene3D" id="3.30.420.10">
    <property type="entry name" value="Ribonuclease H-like superfamily/Ribonuclease H"/>
    <property type="match status" value="1"/>
</dbReference>